<gene>
    <name evidence="1" type="ORF">Q8W34_06520</name>
</gene>
<keyword evidence="2" id="KW-1185">Reference proteome</keyword>
<dbReference type="PROSITE" id="PS51257">
    <property type="entry name" value="PROKAR_LIPOPROTEIN"/>
    <property type="match status" value="1"/>
</dbReference>
<reference evidence="1" key="1">
    <citation type="submission" date="2023-07" db="EMBL/GenBank/DDBJ databases">
        <title>Genome content predicts the carbon catabolic preferences of heterotrophic bacteria.</title>
        <authorList>
            <person name="Gralka M."/>
        </authorList>
    </citation>
    <scope>NUCLEOTIDE SEQUENCE</scope>
    <source>
        <strain evidence="1">4G09</strain>
    </source>
</reference>
<protein>
    <recommendedName>
        <fullName evidence="3">Lipoprotein</fullName>
    </recommendedName>
</protein>
<comment type="caution">
    <text evidence="1">The sequence shown here is derived from an EMBL/GenBank/DDBJ whole genome shotgun (WGS) entry which is preliminary data.</text>
</comment>
<dbReference type="RefSeq" id="WP_305471561.1">
    <property type="nucleotide sequence ID" value="NZ_JAUYVT010000004.1"/>
</dbReference>
<evidence type="ECO:0008006" key="3">
    <source>
        <dbReference type="Google" id="ProtNLM"/>
    </source>
</evidence>
<accession>A0ABT9FBW8</accession>
<dbReference type="EMBL" id="JAUYVT010000004">
    <property type="protein sequence ID" value="MDP2564280.1"/>
    <property type="molecule type" value="Genomic_DNA"/>
</dbReference>
<sequence length="82" mass="9457">MKFIIGLFFGVFFLSACSFESDLDILNKFNQKYKQGYDLEAIHYFCFDVDGMPFVDGDINEINGVNYRCDSGSDSVWVEEIQ</sequence>
<proteinExistence type="predicted"/>
<evidence type="ECO:0000313" key="1">
    <source>
        <dbReference type="EMBL" id="MDP2564280.1"/>
    </source>
</evidence>
<organism evidence="1 2">
    <name type="scientific">Pseudoalteromonas marina</name>
    <dbReference type="NCBI Taxonomy" id="267375"/>
    <lineage>
        <taxon>Bacteria</taxon>
        <taxon>Pseudomonadati</taxon>
        <taxon>Pseudomonadota</taxon>
        <taxon>Gammaproteobacteria</taxon>
        <taxon>Alteromonadales</taxon>
        <taxon>Pseudoalteromonadaceae</taxon>
        <taxon>Pseudoalteromonas</taxon>
    </lineage>
</organism>
<dbReference type="Proteomes" id="UP001177212">
    <property type="component" value="Unassembled WGS sequence"/>
</dbReference>
<name>A0ABT9FBW8_9GAMM</name>
<evidence type="ECO:0000313" key="2">
    <source>
        <dbReference type="Proteomes" id="UP001177212"/>
    </source>
</evidence>